<dbReference type="PANTHER" id="PTHR43362">
    <property type="entry name" value="MANNITOL DEHYDROGENASE DSF1-RELATED"/>
    <property type="match status" value="1"/>
</dbReference>
<sequence length="504" mass="55015">MDELMIASTAHPVRLSNSTLADLPKGIARPSYDRSALTPGIVHIGLGNFHRAHQAWYLHRLMQQSEALDWAIIGAGVRPYDAAMRERLIAQDCLTTLIELAPDHRSAEVTGAMIDYLPIEEGNGPLIAAMSNSSVRIVALTVTEGGYYTDPATGLFDSRHPDIRHDAIHPDRPRTAFGAMVAALRARREAGIGPFTGLSCDNLRGNGGVLRQTVVGLARLSDPALADWIEAEASFPNSMVDCIVPATGPAELALAREMGIEDAAPVTHENFRQWVIEDDFCAGRPDWDRVGATFTDDVHSYEMMKIRILNAGHQVLANAGELLSVPTIAGCAAHPAIAPFFRKVQTEEIVPYVHAVPGMTPTQYLDLIERRFSNPAIRDTTRRVAFDGSSRHTGFVLPILRDALAVGGPVRGLALVEALWARMCAGTREDGSVIEPNDPAWATLVAAAQTAKDNPRSWLHQGDLYGDLASHTDFADAFEQWLRMIWQDGTEVVLREYARASRSP</sequence>
<dbReference type="Gene3D" id="1.10.1040.10">
    <property type="entry name" value="N-(1-d-carboxylethyl)-l-norvaline Dehydrogenase, domain 2"/>
    <property type="match status" value="1"/>
</dbReference>
<dbReference type="SUPFAM" id="SSF48179">
    <property type="entry name" value="6-phosphogluconate dehydrogenase C-terminal domain-like"/>
    <property type="match status" value="1"/>
</dbReference>
<proteinExistence type="predicted"/>
<dbReference type="InterPro" id="IPR013118">
    <property type="entry name" value="Mannitol_DH_C"/>
</dbReference>
<keyword evidence="1" id="KW-0560">Oxidoreductase</keyword>
<name>A0ABP9LPF6_9RHOB</name>
<dbReference type="InterPro" id="IPR000669">
    <property type="entry name" value="Mannitol_DH"/>
</dbReference>
<evidence type="ECO:0000259" key="3">
    <source>
        <dbReference type="Pfam" id="PF08125"/>
    </source>
</evidence>
<dbReference type="InterPro" id="IPR008927">
    <property type="entry name" value="6-PGluconate_DH-like_C_sf"/>
</dbReference>
<keyword evidence="5" id="KW-1185">Reference proteome</keyword>
<gene>
    <name evidence="4" type="ORF">GCM10023209_33750</name>
</gene>
<dbReference type="Gene3D" id="3.40.50.720">
    <property type="entry name" value="NAD(P)-binding Rossmann-like Domain"/>
    <property type="match status" value="1"/>
</dbReference>
<dbReference type="Pfam" id="PF01232">
    <property type="entry name" value="Mannitol_dh"/>
    <property type="match status" value="1"/>
</dbReference>
<dbReference type="Pfam" id="PF08125">
    <property type="entry name" value="Mannitol_dh_C"/>
    <property type="match status" value="1"/>
</dbReference>
<dbReference type="EMBL" id="BAABHW010000006">
    <property type="protein sequence ID" value="GAA5080317.1"/>
    <property type="molecule type" value="Genomic_DNA"/>
</dbReference>
<evidence type="ECO:0000313" key="4">
    <source>
        <dbReference type="EMBL" id="GAA5080317.1"/>
    </source>
</evidence>
<evidence type="ECO:0000259" key="2">
    <source>
        <dbReference type="Pfam" id="PF01232"/>
    </source>
</evidence>
<dbReference type="RefSeq" id="WP_345229545.1">
    <property type="nucleotide sequence ID" value="NZ_BAABHW010000006.1"/>
</dbReference>
<dbReference type="InterPro" id="IPR036291">
    <property type="entry name" value="NAD(P)-bd_dom_sf"/>
</dbReference>
<dbReference type="PRINTS" id="PR00084">
    <property type="entry name" value="MTLDHDRGNASE"/>
</dbReference>
<evidence type="ECO:0000256" key="1">
    <source>
        <dbReference type="ARBA" id="ARBA00023002"/>
    </source>
</evidence>
<protein>
    <submittedName>
        <fullName evidence="4">Mannitol dehydrogenase family protein</fullName>
    </submittedName>
</protein>
<feature type="domain" description="Mannitol dehydrogenase C-terminal" evidence="3">
    <location>
        <begin position="297"/>
        <end position="485"/>
    </location>
</feature>
<dbReference type="PANTHER" id="PTHR43362:SF1">
    <property type="entry name" value="MANNITOL DEHYDROGENASE 2-RELATED"/>
    <property type="match status" value="1"/>
</dbReference>
<organism evidence="4 5">
    <name type="scientific">[Roseibacterium] beibuensis</name>
    <dbReference type="NCBI Taxonomy" id="1193142"/>
    <lineage>
        <taxon>Bacteria</taxon>
        <taxon>Pseudomonadati</taxon>
        <taxon>Pseudomonadota</taxon>
        <taxon>Alphaproteobacteria</taxon>
        <taxon>Rhodobacterales</taxon>
        <taxon>Roseobacteraceae</taxon>
        <taxon>Roseicyclus</taxon>
    </lineage>
</organism>
<evidence type="ECO:0000313" key="5">
    <source>
        <dbReference type="Proteomes" id="UP001499910"/>
    </source>
</evidence>
<dbReference type="InterPro" id="IPR050988">
    <property type="entry name" value="Mannitol_DH/Oxidoreductase"/>
</dbReference>
<dbReference type="InterPro" id="IPR013328">
    <property type="entry name" value="6PGD_dom2"/>
</dbReference>
<dbReference type="Proteomes" id="UP001499910">
    <property type="component" value="Unassembled WGS sequence"/>
</dbReference>
<feature type="domain" description="Mannitol dehydrogenase N-terminal" evidence="2">
    <location>
        <begin position="40"/>
        <end position="288"/>
    </location>
</feature>
<dbReference type="InterPro" id="IPR013131">
    <property type="entry name" value="Mannitol_DH_N"/>
</dbReference>
<comment type="caution">
    <text evidence="4">The sequence shown here is derived from an EMBL/GenBank/DDBJ whole genome shotgun (WGS) entry which is preliminary data.</text>
</comment>
<dbReference type="SUPFAM" id="SSF51735">
    <property type="entry name" value="NAD(P)-binding Rossmann-fold domains"/>
    <property type="match status" value="1"/>
</dbReference>
<reference evidence="5" key="1">
    <citation type="journal article" date="2019" name="Int. J. Syst. Evol. Microbiol.">
        <title>The Global Catalogue of Microorganisms (GCM) 10K type strain sequencing project: providing services to taxonomists for standard genome sequencing and annotation.</title>
        <authorList>
            <consortium name="The Broad Institute Genomics Platform"/>
            <consortium name="The Broad Institute Genome Sequencing Center for Infectious Disease"/>
            <person name="Wu L."/>
            <person name="Ma J."/>
        </authorList>
    </citation>
    <scope>NUCLEOTIDE SEQUENCE [LARGE SCALE GENOMIC DNA]</scope>
    <source>
        <strain evidence="5">JCM 18015</strain>
    </source>
</reference>
<accession>A0ABP9LPF6</accession>